<proteinExistence type="predicted"/>
<reference evidence="2" key="1">
    <citation type="submission" date="2023-03" db="EMBL/GenBank/DDBJ databases">
        <title>Massive genome expansion in bonnet fungi (Mycena s.s.) driven by repeated elements and novel gene families across ecological guilds.</title>
        <authorList>
            <consortium name="Lawrence Berkeley National Laboratory"/>
            <person name="Harder C.B."/>
            <person name="Miyauchi S."/>
            <person name="Viragh M."/>
            <person name="Kuo A."/>
            <person name="Thoen E."/>
            <person name="Andreopoulos B."/>
            <person name="Lu D."/>
            <person name="Skrede I."/>
            <person name="Drula E."/>
            <person name="Henrissat B."/>
            <person name="Morin E."/>
            <person name="Kohler A."/>
            <person name="Barry K."/>
            <person name="LaButti K."/>
            <person name="Morin E."/>
            <person name="Salamov A."/>
            <person name="Lipzen A."/>
            <person name="Mereny Z."/>
            <person name="Hegedus B."/>
            <person name="Baldrian P."/>
            <person name="Stursova M."/>
            <person name="Weitz H."/>
            <person name="Taylor A."/>
            <person name="Grigoriev I.V."/>
            <person name="Nagy L.G."/>
            <person name="Martin F."/>
            <person name="Kauserud H."/>
        </authorList>
    </citation>
    <scope>NUCLEOTIDE SEQUENCE</scope>
    <source>
        <strain evidence="2">CBHHK182m</strain>
    </source>
</reference>
<sequence length="123" mass="12756">MFFSASIALTFVLSLSGIAVRSAPVKNTARADFVPKACSGPNGTGTCVELGVTQGLGRGTCTNVDDPVSLILNEDNDCVSLPHPDCFLDFNNPSDIAVEHFSTDADINNLAPGIKSLSCQAAP</sequence>
<feature type="signal peptide" evidence="1">
    <location>
        <begin position="1"/>
        <end position="22"/>
    </location>
</feature>
<evidence type="ECO:0000313" key="3">
    <source>
        <dbReference type="Proteomes" id="UP001215598"/>
    </source>
</evidence>
<accession>A0AAD7JC30</accession>
<dbReference type="EMBL" id="JARKIB010000034">
    <property type="protein sequence ID" value="KAJ7761714.1"/>
    <property type="molecule type" value="Genomic_DNA"/>
</dbReference>
<name>A0AAD7JC30_9AGAR</name>
<protein>
    <submittedName>
        <fullName evidence="2">Uncharacterized protein</fullName>
    </submittedName>
</protein>
<dbReference type="AlphaFoldDB" id="A0AAD7JC30"/>
<evidence type="ECO:0000256" key="1">
    <source>
        <dbReference type="SAM" id="SignalP"/>
    </source>
</evidence>
<gene>
    <name evidence="2" type="ORF">B0H16DRAFT_1530361</name>
</gene>
<keyword evidence="1" id="KW-0732">Signal</keyword>
<dbReference type="Proteomes" id="UP001215598">
    <property type="component" value="Unassembled WGS sequence"/>
</dbReference>
<keyword evidence="3" id="KW-1185">Reference proteome</keyword>
<organism evidence="2 3">
    <name type="scientific">Mycena metata</name>
    <dbReference type="NCBI Taxonomy" id="1033252"/>
    <lineage>
        <taxon>Eukaryota</taxon>
        <taxon>Fungi</taxon>
        <taxon>Dikarya</taxon>
        <taxon>Basidiomycota</taxon>
        <taxon>Agaricomycotina</taxon>
        <taxon>Agaricomycetes</taxon>
        <taxon>Agaricomycetidae</taxon>
        <taxon>Agaricales</taxon>
        <taxon>Marasmiineae</taxon>
        <taxon>Mycenaceae</taxon>
        <taxon>Mycena</taxon>
    </lineage>
</organism>
<comment type="caution">
    <text evidence="2">The sequence shown here is derived from an EMBL/GenBank/DDBJ whole genome shotgun (WGS) entry which is preliminary data.</text>
</comment>
<feature type="chain" id="PRO_5041971891" evidence="1">
    <location>
        <begin position="23"/>
        <end position="123"/>
    </location>
</feature>
<evidence type="ECO:0000313" key="2">
    <source>
        <dbReference type="EMBL" id="KAJ7761714.1"/>
    </source>
</evidence>